<evidence type="ECO:0000313" key="3">
    <source>
        <dbReference type="Proteomes" id="UP001144612"/>
    </source>
</evidence>
<keyword evidence="1" id="KW-0472">Membrane</keyword>
<proteinExistence type="predicted"/>
<feature type="transmembrane region" description="Helical" evidence="1">
    <location>
        <begin position="57"/>
        <end position="78"/>
    </location>
</feature>
<gene>
    <name evidence="2" type="ORF">OW729_19240</name>
</gene>
<protein>
    <recommendedName>
        <fullName evidence="4">ABC transporter permease</fullName>
    </recommendedName>
</protein>
<comment type="caution">
    <text evidence="2">The sequence shown here is derived from an EMBL/GenBank/DDBJ whole genome shotgun (WGS) entry which is preliminary data.</text>
</comment>
<reference evidence="2" key="1">
    <citation type="submission" date="2022-12" db="EMBL/GenBank/DDBJ databases">
        <title>Clostridium sp. nov., isolated from industrial wastewater.</title>
        <authorList>
            <person name="Jiayan W."/>
        </authorList>
    </citation>
    <scope>NUCLEOTIDE SEQUENCE</scope>
    <source>
        <strain evidence="2">ZC22-4</strain>
    </source>
</reference>
<feature type="transmembrane region" description="Helical" evidence="1">
    <location>
        <begin position="132"/>
        <end position="151"/>
    </location>
</feature>
<dbReference type="Proteomes" id="UP001144612">
    <property type="component" value="Unassembled WGS sequence"/>
</dbReference>
<sequence length="158" mass="17787">MPRTDTTMFFFIKYPFTLIVFLISTFLISTIFGMVYLPKVDNTIVLNMTGTFSATDMMIFNLKFYALELVVLICLLAISSIVSLIVPNAIIGAISTIVITVGLVYVHDKFDFLLVNLKRIFDVLTNVPNESFNLWAICMIAIGLIISIGVWNKRDCLD</sequence>
<keyword evidence="3" id="KW-1185">Reference proteome</keyword>
<organism evidence="2 3">
    <name type="scientific">Clostridium brassicae</name>
    <dbReference type="NCBI Taxonomy" id="2999072"/>
    <lineage>
        <taxon>Bacteria</taxon>
        <taxon>Bacillati</taxon>
        <taxon>Bacillota</taxon>
        <taxon>Clostridia</taxon>
        <taxon>Eubacteriales</taxon>
        <taxon>Clostridiaceae</taxon>
        <taxon>Clostridium</taxon>
    </lineage>
</organism>
<dbReference type="EMBL" id="JAPQFJ010000052">
    <property type="protein sequence ID" value="MCY6960715.1"/>
    <property type="molecule type" value="Genomic_DNA"/>
</dbReference>
<evidence type="ECO:0000313" key="2">
    <source>
        <dbReference type="EMBL" id="MCY6960715.1"/>
    </source>
</evidence>
<dbReference type="RefSeq" id="WP_268063145.1">
    <property type="nucleotide sequence ID" value="NZ_JAPQFJ010000052.1"/>
</dbReference>
<accession>A0ABT4DEG6</accession>
<keyword evidence="1" id="KW-1133">Transmembrane helix</keyword>
<evidence type="ECO:0000256" key="1">
    <source>
        <dbReference type="SAM" id="Phobius"/>
    </source>
</evidence>
<name>A0ABT4DEG6_9CLOT</name>
<evidence type="ECO:0008006" key="4">
    <source>
        <dbReference type="Google" id="ProtNLM"/>
    </source>
</evidence>
<keyword evidence="1" id="KW-0812">Transmembrane</keyword>
<feature type="transmembrane region" description="Helical" evidence="1">
    <location>
        <begin position="85"/>
        <end position="106"/>
    </location>
</feature>
<feature type="transmembrane region" description="Helical" evidence="1">
    <location>
        <begin position="12"/>
        <end position="37"/>
    </location>
</feature>